<dbReference type="EMBL" id="KB007939">
    <property type="protein sequence ID" value="ELR18927.1"/>
    <property type="molecule type" value="Genomic_DNA"/>
</dbReference>
<dbReference type="KEGG" id="acan:ACA1_232840"/>
<gene>
    <name evidence="1" type="ORF">ACA1_232840</name>
</gene>
<evidence type="ECO:0000313" key="2">
    <source>
        <dbReference type="Proteomes" id="UP000011083"/>
    </source>
</evidence>
<dbReference type="Gene3D" id="3.40.1000.10">
    <property type="entry name" value="Mog1/PsbP, alpha/beta/alpha sandwich"/>
    <property type="match status" value="3"/>
</dbReference>
<sequence>MEKDGKSGAGKEIAQEGLAADAEGYSPYVNSEHGVSLVYPEEWKKSEGYMGTIVSFLCPDDATGRTSLNLLVQEVPPGITLEDYSAESLGQMKQMMADTEFKVWDGDMFAQAGKRMQFVADMGPFTVKVFQAWTVAKDQAYILTYSAPADTHDLHREHVEKVIASTKFVKAEPKEKPIELLCLKHYENPTHAFRLRFPRTWTVKEPEREGGPVVQAKYEDALAVLDTQTYTLTADVTISTLPNESWGVEEYKDIALMRLGDLAGGEENIQLKDTKMGGQPAIQARYASPSAGTTNLHVFTVKDGKAYNIAFSTNTPKNDTRPYPIFARILSSFTILSPGYTPKAKILALEHLVSFEFPEDEWLPREGMMMTTVSFEHGMTDEGAPRSNVNLVITDLNTAPINVSSLDEFASIVREQLAMAVDSLSFVHEKKVKMGGKDARELRYKGTISDREFGFQQTFTVLDNNAYVISFSSLLGDFDTEIELALPIIESFHFL</sequence>
<proteinExistence type="predicted"/>
<organism evidence="1 2">
    <name type="scientific">Acanthamoeba castellanii (strain ATCC 30010 / Neff)</name>
    <dbReference type="NCBI Taxonomy" id="1257118"/>
    <lineage>
        <taxon>Eukaryota</taxon>
        <taxon>Amoebozoa</taxon>
        <taxon>Discosea</taxon>
        <taxon>Longamoebia</taxon>
        <taxon>Centramoebida</taxon>
        <taxon>Acanthamoebidae</taxon>
        <taxon>Acanthamoeba</taxon>
    </lineage>
</organism>
<dbReference type="AlphaFoldDB" id="L8H128"/>
<reference evidence="1 2" key="1">
    <citation type="journal article" date="2013" name="Genome Biol.">
        <title>Genome of Acanthamoeba castellanii highlights extensive lateral gene transfer and early evolution of tyrosine kinase signaling.</title>
        <authorList>
            <person name="Clarke M."/>
            <person name="Lohan A.J."/>
            <person name="Liu B."/>
            <person name="Lagkouvardos I."/>
            <person name="Roy S."/>
            <person name="Zafar N."/>
            <person name="Bertelli C."/>
            <person name="Schilde C."/>
            <person name="Kianianmomeni A."/>
            <person name="Burglin T.R."/>
            <person name="Frech C."/>
            <person name="Turcotte B."/>
            <person name="Kopec K.O."/>
            <person name="Synnott J.M."/>
            <person name="Choo C."/>
            <person name="Paponov I."/>
            <person name="Finkler A."/>
            <person name="Soon Heng Tan C."/>
            <person name="Hutchins A.P."/>
            <person name="Weinmeier T."/>
            <person name="Rattei T."/>
            <person name="Chu J.S."/>
            <person name="Gimenez G."/>
            <person name="Irimia M."/>
            <person name="Rigden D.J."/>
            <person name="Fitzpatrick D.A."/>
            <person name="Lorenzo-Morales J."/>
            <person name="Bateman A."/>
            <person name="Chiu C.H."/>
            <person name="Tang P."/>
            <person name="Hegemann P."/>
            <person name="Fromm H."/>
            <person name="Raoult D."/>
            <person name="Greub G."/>
            <person name="Miranda-Saavedra D."/>
            <person name="Chen N."/>
            <person name="Nash P."/>
            <person name="Ginger M.L."/>
            <person name="Horn M."/>
            <person name="Schaap P."/>
            <person name="Caler L."/>
            <person name="Loftus B."/>
        </authorList>
    </citation>
    <scope>NUCLEOTIDE SEQUENCE [LARGE SCALE GENOMIC DNA]</scope>
    <source>
        <strain evidence="1 2">Neff</strain>
    </source>
</reference>
<dbReference type="VEuPathDB" id="AmoebaDB:ACA1_232840"/>
<dbReference type="Proteomes" id="UP000011083">
    <property type="component" value="Unassembled WGS sequence"/>
</dbReference>
<protein>
    <submittedName>
        <fullName evidence="1">Uncharacterized protein</fullName>
    </submittedName>
</protein>
<dbReference type="GeneID" id="14919899"/>
<evidence type="ECO:0000313" key="1">
    <source>
        <dbReference type="EMBL" id="ELR18927.1"/>
    </source>
</evidence>
<name>L8H128_ACACF</name>
<dbReference type="RefSeq" id="XP_004340991.1">
    <property type="nucleotide sequence ID" value="XM_004340943.1"/>
</dbReference>
<accession>L8H128</accession>
<keyword evidence="2" id="KW-1185">Reference proteome</keyword>